<dbReference type="EMBL" id="LXQA010640328">
    <property type="protein sequence ID" value="MCI63614.1"/>
    <property type="molecule type" value="Genomic_DNA"/>
</dbReference>
<accession>A0A392TSE5</accession>
<sequence>MGCRFKVCCCKNIIDWINREGVAGRRNPLCRWQAGRWVGRFAATVANLQQGSSVDGRTAG</sequence>
<evidence type="ECO:0000313" key="1">
    <source>
        <dbReference type="EMBL" id="MCI63614.1"/>
    </source>
</evidence>
<organism evidence="1 2">
    <name type="scientific">Trifolium medium</name>
    <dbReference type="NCBI Taxonomy" id="97028"/>
    <lineage>
        <taxon>Eukaryota</taxon>
        <taxon>Viridiplantae</taxon>
        <taxon>Streptophyta</taxon>
        <taxon>Embryophyta</taxon>
        <taxon>Tracheophyta</taxon>
        <taxon>Spermatophyta</taxon>
        <taxon>Magnoliopsida</taxon>
        <taxon>eudicotyledons</taxon>
        <taxon>Gunneridae</taxon>
        <taxon>Pentapetalae</taxon>
        <taxon>rosids</taxon>
        <taxon>fabids</taxon>
        <taxon>Fabales</taxon>
        <taxon>Fabaceae</taxon>
        <taxon>Papilionoideae</taxon>
        <taxon>50 kb inversion clade</taxon>
        <taxon>NPAAA clade</taxon>
        <taxon>Hologalegina</taxon>
        <taxon>IRL clade</taxon>
        <taxon>Trifolieae</taxon>
        <taxon>Trifolium</taxon>
    </lineage>
</organism>
<proteinExistence type="predicted"/>
<name>A0A392TSE5_9FABA</name>
<dbReference type="AlphaFoldDB" id="A0A392TSE5"/>
<feature type="non-terminal residue" evidence="1">
    <location>
        <position position="60"/>
    </location>
</feature>
<keyword evidence="2" id="KW-1185">Reference proteome</keyword>
<evidence type="ECO:0000313" key="2">
    <source>
        <dbReference type="Proteomes" id="UP000265520"/>
    </source>
</evidence>
<protein>
    <submittedName>
        <fullName evidence="1">Uncharacterized protein</fullName>
    </submittedName>
</protein>
<reference evidence="1 2" key="1">
    <citation type="journal article" date="2018" name="Front. Plant Sci.">
        <title>Red Clover (Trifolium pratense) and Zigzag Clover (T. medium) - A Picture of Genomic Similarities and Differences.</title>
        <authorList>
            <person name="Dluhosova J."/>
            <person name="Istvanek J."/>
            <person name="Nedelnik J."/>
            <person name="Repkova J."/>
        </authorList>
    </citation>
    <scope>NUCLEOTIDE SEQUENCE [LARGE SCALE GENOMIC DNA]</scope>
    <source>
        <strain evidence="2">cv. 10/8</strain>
        <tissue evidence="1">Leaf</tissue>
    </source>
</reference>
<dbReference type="Proteomes" id="UP000265520">
    <property type="component" value="Unassembled WGS sequence"/>
</dbReference>
<comment type="caution">
    <text evidence="1">The sequence shown here is derived from an EMBL/GenBank/DDBJ whole genome shotgun (WGS) entry which is preliminary data.</text>
</comment>